<dbReference type="SUPFAM" id="SSF64307">
    <property type="entry name" value="SirA-like"/>
    <property type="match status" value="1"/>
</dbReference>
<dbReference type="InterPro" id="IPR003787">
    <property type="entry name" value="Sulphur_relay_DsrE/F-like"/>
</dbReference>
<dbReference type="PANTHER" id="PTHR33279">
    <property type="entry name" value="SULFUR CARRIER PROTEIN YEDF-RELATED"/>
    <property type="match status" value="1"/>
</dbReference>
<dbReference type="Gene3D" id="3.30.110.40">
    <property type="entry name" value="TusA-like domain"/>
    <property type="match status" value="1"/>
</dbReference>
<dbReference type="PANTHER" id="PTHR33279:SF6">
    <property type="entry name" value="SULFUR CARRIER PROTEIN YEDF-RELATED"/>
    <property type="match status" value="1"/>
</dbReference>
<dbReference type="STRING" id="1122184.SAMN02745176_02984"/>
<feature type="domain" description="UPF0033" evidence="2">
    <location>
        <begin position="4"/>
        <end position="28"/>
    </location>
</feature>
<name>A0A1M6HY24_9FIRM</name>
<dbReference type="CDD" id="cd03421">
    <property type="entry name" value="SirA_like_N"/>
    <property type="match status" value="1"/>
</dbReference>
<dbReference type="Pfam" id="PF02635">
    <property type="entry name" value="DsrE"/>
    <property type="match status" value="1"/>
</dbReference>
<accession>A0A1M6HY24</accession>
<evidence type="ECO:0000259" key="2">
    <source>
        <dbReference type="PROSITE" id="PS01148"/>
    </source>
</evidence>
<dbReference type="AlphaFoldDB" id="A0A1M6HY24"/>
<dbReference type="PROSITE" id="PS01148">
    <property type="entry name" value="UPF0033"/>
    <property type="match status" value="1"/>
</dbReference>
<evidence type="ECO:0000313" key="3">
    <source>
        <dbReference type="EMBL" id="SHJ27122.1"/>
    </source>
</evidence>
<dbReference type="EMBL" id="FQZS01000025">
    <property type="protein sequence ID" value="SHJ27122.1"/>
    <property type="molecule type" value="Genomic_DNA"/>
</dbReference>
<dbReference type="Proteomes" id="UP000184442">
    <property type="component" value="Unassembled WGS sequence"/>
</dbReference>
<dbReference type="InterPro" id="IPR001455">
    <property type="entry name" value="TusA-like"/>
</dbReference>
<evidence type="ECO:0000313" key="4">
    <source>
        <dbReference type="Proteomes" id="UP000184442"/>
    </source>
</evidence>
<evidence type="ECO:0000256" key="1">
    <source>
        <dbReference type="ARBA" id="ARBA00008984"/>
    </source>
</evidence>
<keyword evidence="4" id="KW-1185">Reference proteome</keyword>
<dbReference type="OrthoDB" id="9801500at2"/>
<dbReference type="InterPro" id="IPR027396">
    <property type="entry name" value="DsrEFH-like"/>
</dbReference>
<dbReference type="RefSeq" id="WP_073027077.1">
    <property type="nucleotide sequence ID" value="NZ_FQZS01000025.1"/>
</dbReference>
<dbReference type="InterPro" id="IPR019870">
    <property type="entry name" value="Se_metab_YedF"/>
</dbReference>
<protein>
    <submittedName>
        <fullName evidence="3">Selenium metabolism protein YedF</fullName>
    </submittedName>
</protein>
<dbReference type="Pfam" id="PF01206">
    <property type="entry name" value="TusA"/>
    <property type="match status" value="1"/>
</dbReference>
<reference evidence="3 4" key="1">
    <citation type="submission" date="2016-11" db="EMBL/GenBank/DDBJ databases">
        <authorList>
            <person name="Jaros S."/>
            <person name="Januszkiewicz K."/>
            <person name="Wedrychowicz H."/>
        </authorList>
    </citation>
    <scope>NUCLEOTIDE SEQUENCE [LARGE SCALE GENOMIC DNA]</scope>
    <source>
        <strain evidence="3 4">DSM 19022</strain>
    </source>
</reference>
<dbReference type="SUPFAM" id="SSF75169">
    <property type="entry name" value="DsrEFH-like"/>
    <property type="match status" value="1"/>
</dbReference>
<dbReference type="InterPro" id="IPR036868">
    <property type="entry name" value="TusA-like_sf"/>
</dbReference>
<proteinExistence type="inferred from homology"/>
<sequence>MLEIDCRGLKCPEPVIRTKKALEEIDEGVVVSIVDNITAKENVSRLASNLNLSYDIEEKEGCFYISINKFKEDRQKCDFASNDDIVIMITNDKLGTGNDELGKVLMKSYLYALTEVSPKPKVMMFLNGGVKLTTEGSEVLENLNKLADAGVEIISCGTCLDFYGLKESLKVGIVGNMYSIVEKMHAAAKVINIG</sequence>
<gene>
    <name evidence="3" type="ORF">SAMN02745176_02984</name>
</gene>
<organism evidence="3 4">
    <name type="scientific">Lutispora thermophila DSM 19022</name>
    <dbReference type="NCBI Taxonomy" id="1122184"/>
    <lineage>
        <taxon>Bacteria</taxon>
        <taxon>Bacillati</taxon>
        <taxon>Bacillota</taxon>
        <taxon>Clostridia</taxon>
        <taxon>Lutisporales</taxon>
        <taxon>Lutisporaceae</taxon>
        <taxon>Lutispora</taxon>
    </lineage>
</organism>
<comment type="similarity">
    <text evidence="1">Belongs to the sulfur carrier protein TusA family.</text>
</comment>
<dbReference type="NCBIfam" id="TIGR03527">
    <property type="entry name" value="selenium_YedF"/>
    <property type="match status" value="1"/>
</dbReference>